<feature type="compositionally biased region" description="Acidic residues" evidence="1">
    <location>
        <begin position="52"/>
        <end position="67"/>
    </location>
</feature>
<dbReference type="EMBL" id="JABDTM020012601">
    <property type="protein sequence ID" value="KAH0820219.1"/>
    <property type="molecule type" value="Genomic_DNA"/>
</dbReference>
<gene>
    <name evidence="2" type="ORF">GEV33_002571</name>
</gene>
<evidence type="ECO:0000313" key="3">
    <source>
        <dbReference type="Proteomes" id="UP000719412"/>
    </source>
</evidence>
<reference evidence="2" key="2">
    <citation type="submission" date="2021-08" db="EMBL/GenBank/DDBJ databases">
        <authorList>
            <person name="Eriksson T."/>
        </authorList>
    </citation>
    <scope>NUCLEOTIDE SEQUENCE</scope>
    <source>
        <strain evidence="2">Stoneville</strain>
        <tissue evidence="2">Whole head</tissue>
    </source>
</reference>
<feature type="compositionally biased region" description="Polar residues" evidence="1">
    <location>
        <begin position="107"/>
        <end position="117"/>
    </location>
</feature>
<feature type="compositionally biased region" description="Basic and acidic residues" evidence="1">
    <location>
        <begin position="80"/>
        <end position="105"/>
    </location>
</feature>
<feature type="compositionally biased region" description="Basic and acidic residues" evidence="1">
    <location>
        <begin position="259"/>
        <end position="268"/>
    </location>
</feature>
<organism evidence="2 3">
    <name type="scientific">Tenebrio molitor</name>
    <name type="common">Yellow mealworm beetle</name>
    <dbReference type="NCBI Taxonomy" id="7067"/>
    <lineage>
        <taxon>Eukaryota</taxon>
        <taxon>Metazoa</taxon>
        <taxon>Ecdysozoa</taxon>
        <taxon>Arthropoda</taxon>
        <taxon>Hexapoda</taxon>
        <taxon>Insecta</taxon>
        <taxon>Pterygota</taxon>
        <taxon>Neoptera</taxon>
        <taxon>Endopterygota</taxon>
        <taxon>Coleoptera</taxon>
        <taxon>Polyphaga</taxon>
        <taxon>Cucujiformia</taxon>
        <taxon>Tenebrionidae</taxon>
        <taxon>Tenebrio</taxon>
    </lineage>
</organism>
<feature type="compositionally biased region" description="Basic and acidic residues" evidence="1">
    <location>
        <begin position="279"/>
        <end position="292"/>
    </location>
</feature>
<feature type="region of interest" description="Disordered" evidence="1">
    <location>
        <begin position="371"/>
        <end position="428"/>
    </location>
</feature>
<keyword evidence="3" id="KW-1185">Reference proteome</keyword>
<sequence>MASVSISMDDFKAMTRFLDVEKVEFHTYTLKEDIESAEGDLKIKTDTNTQEPESDSSEQDTEEESSDEFTVVETRPSQKRSMEDDHHNSDAGKAKKKSYRPEKRRSLQVNRSKSTLSKVPEIGARTANHIKITKDGIRIQSSSGQSGQKNPQNYDQECRPRHSLLEMIIIEVPKVQISVYELKNGSATGAKNGFTHKEDVRRIIAASSKHPASFRECPAWPWPQTDKSGNVRAKHLRSAQPISSATEKTPPAMLNKVNKETNKIEKRSPRGNLAPFGNSKREEATLRSEHNSHRQTRQGGQQVEDFKKLTRSLDEEKVKFLAYILEEDETIRAGPRRQTRLRRLDVLLFGNNIFDNWKAVQSLIVMSKDRVSQCSSTPQLPVRSKRRHRPSAYSNYTKEHMTSYRGRPSFSKPKRSPNPIANQTCPDG</sequence>
<evidence type="ECO:0000313" key="2">
    <source>
        <dbReference type="EMBL" id="KAH0820219.1"/>
    </source>
</evidence>
<reference evidence="2" key="1">
    <citation type="journal article" date="2020" name="J Insects Food Feed">
        <title>The yellow mealworm (Tenebrio molitor) genome: a resource for the emerging insects as food and feed industry.</title>
        <authorList>
            <person name="Eriksson T."/>
            <person name="Andere A."/>
            <person name="Kelstrup H."/>
            <person name="Emery V."/>
            <person name="Picard C."/>
        </authorList>
    </citation>
    <scope>NUCLEOTIDE SEQUENCE</scope>
    <source>
        <strain evidence="2">Stoneville</strain>
        <tissue evidence="2">Whole head</tissue>
    </source>
</reference>
<dbReference type="AlphaFoldDB" id="A0A8J6HT71"/>
<feature type="region of interest" description="Disordered" evidence="1">
    <location>
        <begin position="34"/>
        <end position="156"/>
    </location>
</feature>
<dbReference type="Proteomes" id="UP000719412">
    <property type="component" value="Unassembled WGS sequence"/>
</dbReference>
<accession>A0A8J6HT71</accession>
<proteinExistence type="predicted"/>
<feature type="region of interest" description="Disordered" evidence="1">
    <location>
        <begin position="259"/>
        <end position="306"/>
    </location>
</feature>
<evidence type="ECO:0000256" key="1">
    <source>
        <dbReference type="SAM" id="MobiDB-lite"/>
    </source>
</evidence>
<feature type="compositionally biased region" description="Polar residues" evidence="1">
    <location>
        <begin position="419"/>
        <end position="428"/>
    </location>
</feature>
<comment type="caution">
    <text evidence="2">The sequence shown here is derived from an EMBL/GenBank/DDBJ whole genome shotgun (WGS) entry which is preliminary data.</text>
</comment>
<name>A0A8J6HT71_TENMO</name>
<feature type="compositionally biased region" description="Basic and acidic residues" evidence="1">
    <location>
        <begin position="34"/>
        <end position="45"/>
    </location>
</feature>
<protein>
    <submittedName>
        <fullName evidence="2">Uncharacterized protein</fullName>
    </submittedName>
</protein>